<gene>
    <name evidence="3" type="ORF">MSBR3_2961</name>
</gene>
<organism evidence="3 4">
    <name type="scientific">Methanosarcina barkeri 3</name>
    <dbReference type="NCBI Taxonomy" id="1434107"/>
    <lineage>
        <taxon>Archaea</taxon>
        <taxon>Methanobacteriati</taxon>
        <taxon>Methanobacteriota</taxon>
        <taxon>Stenosarchaea group</taxon>
        <taxon>Methanomicrobia</taxon>
        <taxon>Methanosarcinales</taxon>
        <taxon>Methanosarcinaceae</taxon>
        <taxon>Methanosarcina</taxon>
    </lineage>
</organism>
<dbReference type="EMBL" id="CP009517">
    <property type="protein sequence ID" value="AKB83539.1"/>
    <property type="molecule type" value="Genomic_DNA"/>
</dbReference>
<feature type="transmembrane region" description="Helical" evidence="1">
    <location>
        <begin position="101"/>
        <end position="120"/>
    </location>
</feature>
<evidence type="ECO:0000313" key="3">
    <source>
        <dbReference type="EMBL" id="AKB83539.1"/>
    </source>
</evidence>
<evidence type="ECO:0000256" key="1">
    <source>
        <dbReference type="SAM" id="Phobius"/>
    </source>
</evidence>
<dbReference type="OrthoDB" id="145466at2157"/>
<dbReference type="GeneID" id="24790602"/>
<keyword evidence="4" id="KW-1185">Reference proteome</keyword>
<keyword evidence="1" id="KW-1133">Transmembrane helix</keyword>
<dbReference type="KEGG" id="mbak:MSBR3_2961"/>
<sequence>MKFTLNTRKVLEFNRILNPLQNCLRMLVSKHELISLFTLFFLVYNLNMRSIISGDTLPTSLLPFCILEHRCVNLDSFGAYIETINNPYMFRQIDGHYLSQYPIVTPLIITPLYLVTYILLKISSCPIDMFNPSFQSIVLLMEKLSASSIASLSCIFVYLSIKNLTNKKIGIISALIYGFGTDTWTISSQALWQHGTVELLLAAMIYITIKNELLENKLNYVFLGFLSGLYILNRPSDSILALPVILYIFLKMNKENIKWFFALVIISGSFLLIYNIYYFGNFLGGYSSLSDGMELNMEVLSRLVGLLFSPSRGLFIYTPVFLFSVFGYLTIKDLPNEKLRFLLYALGLACILEIMVYSIFFWWWGGHCYGPRYLTGILPVLAIYLGLYMNKVSKEPNRYFKFLIFGLIGVFIIWSLFVQFVGAFYYPMGNWDSKPNVDENPQRLWDWNDTQIMRSFHAGPYAYDSRWILLFHHGFGNIYNKITKISNY</sequence>
<dbReference type="AlphaFoldDB" id="A0A0E3WXK3"/>
<dbReference type="HOGENOM" id="CLU_044809_0_0_2"/>
<dbReference type="PATRIC" id="fig|1434107.4.peg.3752"/>
<dbReference type="RefSeq" id="WP_048109156.1">
    <property type="nucleotide sequence ID" value="NZ_CP009517.1"/>
</dbReference>
<feature type="transmembrane region" description="Helical" evidence="1">
    <location>
        <begin position="299"/>
        <end position="329"/>
    </location>
</feature>
<dbReference type="STRING" id="1434107.MSBR3_2961"/>
<accession>A0A0E3WXK3</accession>
<keyword evidence="1" id="KW-0472">Membrane</keyword>
<feature type="transmembrane region" description="Helical" evidence="1">
    <location>
        <begin position="229"/>
        <end position="250"/>
    </location>
</feature>
<feature type="transmembrane region" description="Helical" evidence="1">
    <location>
        <begin position="167"/>
        <end position="184"/>
    </location>
</feature>
<feature type="transmembrane region" description="Helical" evidence="1">
    <location>
        <begin position="370"/>
        <end position="390"/>
    </location>
</feature>
<dbReference type="Proteomes" id="UP000033066">
    <property type="component" value="Chromosome"/>
</dbReference>
<dbReference type="Pfam" id="PF13231">
    <property type="entry name" value="PMT_2"/>
    <property type="match status" value="1"/>
</dbReference>
<evidence type="ECO:0000313" key="4">
    <source>
        <dbReference type="Proteomes" id="UP000033066"/>
    </source>
</evidence>
<feature type="domain" description="Glycosyltransferase RgtA/B/C/D-like" evidence="2">
    <location>
        <begin position="150"/>
        <end position="266"/>
    </location>
</feature>
<keyword evidence="1" id="KW-0812">Transmembrane</keyword>
<feature type="transmembrane region" description="Helical" evidence="1">
    <location>
        <begin position="341"/>
        <end position="364"/>
    </location>
</feature>
<name>A0A0E3WXK3_METBA</name>
<feature type="transmembrane region" description="Helical" evidence="1">
    <location>
        <begin position="402"/>
        <end position="426"/>
    </location>
</feature>
<evidence type="ECO:0000259" key="2">
    <source>
        <dbReference type="Pfam" id="PF13231"/>
    </source>
</evidence>
<feature type="transmembrane region" description="Helical" evidence="1">
    <location>
        <begin position="259"/>
        <end position="279"/>
    </location>
</feature>
<proteinExistence type="predicted"/>
<dbReference type="InterPro" id="IPR038731">
    <property type="entry name" value="RgtA/B/C-like"/>
</dbReference>
<reference evidence="3" key="1">
    <citation type="submission" date="2014-07" db="EMBL/GenBank/DDBJ databases">
        <title>Methanogenic archaea and the global carbon cycle.</title>
        <authorList>
            <person name="Henriksen J.R."/>
            <person name="Luke J."/>
            <person name="Reinhart S."/>
            <person name="Benedict M.N."/>
            <person name="Youngblut N.D."/>
            <person name="Metcalf M.E."/>
            <person name="Whitaker R.J."/>
            <person name="Metcalf W.W."/>
        </authorList>
    </citation>
    <scope>NUCLEOTIDE SEQUENCE [LARGE SCALE GENOMIC DNA]</scope>
    <source>
        <strain evidence="3">3</strain>
    </source>
</reference>
<protein>
    <recommendedName>
        <fullName evidence="2">Glycosyltransferase RgtA/B/C/D-like domain-containing protein</fullName>
    </recommendedName>
</protein>
<feature type="transmembrane region" description="Helical" evidence="1">
    <location>
        <begin position="33"/>
        <end position="52"/>
    </location>
</feature>